<dbReference type="InterPro" id="IPR029052">
    <property type="entry name" value="Metallo-depent_PP-like"/>
</dbReference>
<dbReference type="Pfam" id="PF16403">
    <property type="entry name" value="Bact_surface_Ig-like"/>
    <property type="match status" value="1"/>
</dbReference>
<dbReference type="InterPro" id="IPR015914">
    <property type="entry name" value="PAPs_N"/>
</dbReference>
<dbReference type="InterPro" id="IPR032179">
    <property type="entry name" value="Cry22Aa_Ig-like"/>
</dbReference>
<dbReference type="Pfam" id="PF00149">
    <property type="entry name" value="Metallophos"/>
    <property type="match status" value="1"/>
</dbReference>
<accession>A0ABP7CS04</accession>
<dbReference type="PANTHER" id="PTHR45867">
    <property type="entry name" value="PURPLE ACID PHOSPHATASE"/>
    <property type="match status" value="1"/>
</dbReference>
<evidence type="ECO:0000313" key="6">
    <source>
        <dbReference type="EMBL" id="GAA3695204.1"/>
    </source>
</evidence>
<evidence type="ECO:0000256" key="1">
    <source>
        <dbReference type="ARBA" id="ARBA00022729"/>
    </source>
</evidence>
<feature type="domain" description="Calcineurin-like phosphoesterase" evidence="3">
    <location>
        <begin position="162"/>
        <end position="356"/>
    </location>
</feature>
<dbReference type="InterPro" id="IPR008963">
    <property type="entry name" value="Purple_acid_Pase-like_N"/>
</dbReference>
<protein>
    <submittedName>
        <fullName evidence="6">Metallophosphoesterase family protein</fullName>
    </submittedName>
</protein>
<organism evidence="6 7">
    <name type="scientific">Arthrobacter ginkgonis</name>
    <dbReference type="NCBI Taxonomy" id="1630594"/>
    <lineage>
        <taxon>Bacteria</taxon>
        <taxon>Bacillati</taxon>
        <taxon>Actinomycetota</taxon>
        <taxon>Actinomycetes</taxon>
        <taxon>Micrococcales</taxon>
        <taxon>Micrococcaceae</taxon>
        <taxon>Arthrobacter</taxon>
    </lineage>
</organism>
<dbReference type="Gene3D" id="2.60.40.380">
    <property type="entry name" value="Purple acid phosphatase-like, N-terminal"/>
    <property type="match status" value="1"/>
</dbReference>
<dbReference type="PANTHER" id="PTHR45867:SF3">
    <property type="entry name" value="ACID PHOSPHATASE TYPE 7"/>
    <property type="match status" value="1"/>
</dbReference>
<dbReference type="Pfam" id="PF16656">
    <property type="entry name" value="Pur_ac_phosph_N"/>
    <property type="match status" value="1"/>
</dbReference>
<dbReference type="InterPro" id="IPR004843">
    <property type="entry name" value="Calcineurin-like_PHP"/>
</dbReference>
<evidence type="ECO:0000259" key="5">
    <source>
        <dbReference type="Pfam" id="PF16656"/>
    </source>
</evidence>
<reference evidence="7" key="1">
    <citation type="journal article" date="2019" name="Int. J. Syst. Evol. Microbiol.">
        <title>The Global Catalogue of Microorganisms (GCM) 10K type strain sequencing project: providing services to taxonomists for standard genome sequencing and annotation.</title>
        <authorList>
            <consortium name="The Broad Institute Genomics Platform"/>
            <consortium name="The Broad Institute Genome Sequencing Center for Infectious Disease"/>
            <person name="Wu L."/>
            <person name="Ma J."/>
        </authorList>
    </citation>
    <scope>NUCLEOTIDE SEQUENCE [LARGE SCALE GENOMIC DNA]</scope>
    <source>
        <strain evidence="7">JCM 30742</strain>
    </source>
</reference>
<name>A0ABP7CS04_9MICC</name>
<comment type="caution">
    <text evidence="6">The sequence shown here is derived from an EMBL/GenBank/DDBJ whole genome shotgun (WGS) entry which is preliminary data.</text>
</comment>
<gene>
    <name evidence="6" type="ORF">GCM10023081_35570</name>
</gene>
<dbReference type="RefSeq" id="WP_345152879.1">
    <property type="nucleotide sequence ID" value="NZ_BAABEO010000023.1"/>
</dbReference>
<proteinExistence type="predicted"/>
<dbReference type="Gene3D" id="2.60.40.10">
    <property type="entry name" value="Immunoglobulins"/>
    <property type="match status" value="1"/>
</dbReference>
<dbReference type="SUPFAM" id="SSF56300">
    <property type="entry name" value="Metallo-dependent phosphatases"/>
    <property type="match status" value="1"/>
</dbReference>
<feature type="domain" description="Purple acid phosphatase N-terminal" evidence="5">
    <location>
        <begin position="59"/>
        <end position="153"/>
    </location>
</feature>
<evidence type="ECO:0000259" key="4">
    <source>
        <dbReference type="Pfam" id="PF16403"/>
    </source>
</evidence>
<keyword evidence="7" id="KW-1185">Reference proteome</keyword>
<feature type="chain" id="PRO_5047122161" evidence="2">
    <location>
        <begin position="35"/>
        <end position="543"/>
    </location>
</feature>
<keyword evidence="1 2" id="KW-0732">Signal</keyword>
<dbReference type="EMBL" id="BAABEO010000023">
    <property type="protein sequence ID" value="GAA3695204.1"/>
    <property type="molecule type" value="Genomic_DNA"/>
</dbReference>
<evidence type="ECO:0000259" key="3">
    <source>
        <dbReference type="Pfam" id="PF00149"/>
    </source>
</evidence>
<dbReference type="SUPFAM" id="SSF49363">
    <property type="entry name" value="Purple acid phosphatase, N-terminal domain"/>
    <property type="match status" value="1"/>
</dbReference>
<dbReference type="Gene3D" id="3.60.21.10">
    <property type="match status" value="1"/>
</dbReference>
<sequence length="543" mass="56442">MAQDPRAARPAAARPAPILRARAVALLAAAAVLAGCSAAGSAAPAASGTAVGGPVLEVESLVLNIGADQSRRNLAWSSATGEDQYVQLAKAADAAGGAFPAGVATTVAATSGGEDGGRHYHDATLAGLEEGTRYLYRVGSDAAGWSRTHAFTTGDFGAGHAFLLFGDPQIGAGELGTDSAGWASTVRRATDMFPGTAFLMSAGDQVNEASDEAQYAGFLAPGKLAELPLATTIGNHDAGSEAYDRHFNMPNSGTARDSRPEGDYWFRYNGALYINLNSNIEDNAAHAAFVREVIAEQGTDEQGSGPAWTIVTFHHSVFSVAHHATQAGILARREALAPVFSEAGVDVVLMGHDHVYVRSFLMDGTTPSRDRGELAGDLEPEEGEVLYLTANSSSASKFYSIKDRKFAYAAVRNQSKRANFTNVEVTDDVLTLTTYVLSGAAANATVSVLDRVALSKPDREAPSITAAATAAIARGGGFDPLEGVSASDARDGDLTAALRVSGRVLSSIPGEYRLVYAVSDAAGNTTRVLRTVSVAASSWPPRF</sequence>
<feature type="signal peptide" evidence="2">
    <location>
        <begin position="1"/>
        <end position="34"/>
    </location>
</feature>
<evidence type="ECO:0000313" key="7">
    <source>
        <dbReference type="Proteomes" id="UP001500752"/>
    </source>
</evidence>
<dbReference type="Proteomes" id="UP001500752">
    <property type="component" value="Unassembled WGS sequence"/>
</dbReference>
<feature type="domain" description="Pesticidal crystal protein Cry22Aa Ig-like" evidence="4">
    <location>
        <begin position="464"/>
        <end position="534"/>
    </location>
</feature>
<evidence type="ECO:0000256" key="2">
    <source>
        <dbReference type="SAM" id="SignalP"/>
    </source>
</evidence>
<dbReference type="InterPro" id="IPR013783">
    <property type="entry name" value="Ig-like_fold"/>
</dbReference>